<keyword evidence="2" id="KW-1185">Reference proteome</keyword>
<reference evidence="1 2" key="1">
    <citation type="submission" date="2020-04" db="EMBL/GenBank/DDBJ databases">
        <authorList>
            <person name="Yoon J."/>
        </authorList>
    </citation>
    <scope>NUCLEOTIDE SEQUENCE [LARGE SCALE GENOMIC DNA]</scope>
    <source>
        <strain evidence="1 2">KMU-166</strain>
    </source>
</reference>
<dbReference type="InterPro" id="IPR045851">
    <property type="entry name" value="AMP-bd_C_sf"/>
</dbReference>
<dbReference type="PANTHER" id="PTHR43845:SF1">
    <property type="entry name" value="BLR5969 PROTEIN"/>
    <property type="match status" value="1"/>
</dbReference>
<accession>A0ABX1GCB8</accession>
<evidence type="ECO:0000313" key="1">
    <source>
        <dbReference type="EMBL" id="NKI16591.1"/>
    </source>
</evidence>
<dbReference type="RefSeq" id="WP_168449103.1">
    <property type="nucleotide sequence ID" value="NZ_JAAWWK010000001.1"/>
</dbReference>
<dbReference type="EMBL" id="JAAWWK010000001">
    <property type="protein sequence ID" value="NKI16591.1"/>
    <property type="molecule type" value="Genomic_DNA"/>
</dbReference>
<proteinExistence type="predicted"/>
<dbReference type="SUPFAM" id="SSF56801">
    <property type="entry name" value="Acetyl-CoA synthetase-like"/>
    <property type="match status" value="1"/>
</dbReference>
<dbReference type="Gene3D" id="3.40.50.12780">
    <property type="entry name" value="N-terminal domain of ligase-like"/>
    <property type="match status" value="1"/>
</dbReference>
<organism evidence="1 2">
    <name type="scientific">Spongiibacter thalassae</name>
    <dbReference type="NCBI Taxonomy" id="2721624"/>
    <lineage>
        <taxon>Bacteria</taxon>
        <taxon>Pseudomonadati</taxon>
        <taxon>Pseudomonadota</taxon>
        <taxon>Gammaproteobacteria</taxon>
        <taxon>Cellvibrionales</taxon>
        <taxon>Spongiibacteraceae</taxon>
        <taxon>Spongiibacter</taxon>
    </lineage>
</organism>
<dbReference type="InterPro" id="IPR042099">
    <property type="entry name" value="ANL_N_sf"/>
</dbReference>
<dbReference type="Proteomes" id="UP000765845">
    <property type="component" value="Unassembled WGS sequence"/>
</dbReference>
<keyword evidence="1" id="KW-0436">Ligase</keyword>
<dbReference type="Gene3D" id="3.30.300.30">
    <property type="match status" value="1"/>
</dbReference>
<evidence type="ECO:0000313" key="2">
    <source>
        <dbReference type="Proteomes" id="UP000765845"/>
    </source>
</evidence>
<sequence length="436" mass="49392">MTELDDRYLDPAVETMPREELERLQESRILQLVPYVYQRSPLVRELWEKHGVTPDDIKSLADFKAKVPFMDKDMIRDFRDRNGDPFGGLACVGPPHMRGVGFTSGTTGDPTPLPRPEDNAVLITLKRELWHMGMRPGDHLTYLLFTFREGMIGDRWMDTGFTPICVQHSPLDIPYLVQISKEYRPKSLFMISTPMILGLEQYEKNTGENIKEAFSSYEGIVFGGEPMSPHIRKLMDRWEFPVYELTSLGDVATATECSAHDGMHTWEDVALIEHLDPDGNTDAEDGARGEMVVTALLDDVAPLIRFRTDDLIEFTRKTCVCGRTHGRMKPLGRKGDELVVNGKSILPIDIFPFIGDFPETRTGLFQIIRPQRETETLKLRVGYDADALQDGEDALKARIKERINAELGLPSDIELMSNEEMVKLGPPNKIPRVSKS</sequence>
<dbReference type="GO" id="GO:0016874">
    <property type="term" value="F:ligase activity"/>
    <property type="evidence" value="ECO:0007669"/>
    <property type="project" value="UniProtKB-KW"/>
</dbReference>
<dbReference type="PANTHER" id="PTHR43845">
    <property type="entry name" value="BLR5969 PROTEIN"/>
    <property type="match status" value="1"/>
</dbReference>
<comment type="caution">
    <text evidence="1">The sequence shown here is derived from an EMBL/GenBank/DDBJ whole genome shotgun (WGS) entry which is preliminary data.</text>
</comment>
<name>A0ABX1GCB8_9GAMM</name>
<protein>
    <submittedName>
        <fullName evidence="1">Phenylacetate--CoA ligase</fullName>
    </submittedName>
</protein>
<gene>
    <name evidence="1" type="ORF">HCU74_04050</name>
</gene>